<dbReference type="Gene3D" id="1.10.443.10">
    <property type="entry name" value="Intergrase catalytic core"/>
    <property type="match status" value="1"/>
</dbReference>
<evidence type="ECO:0000256" key="3">
    <source>
        <dbReference type="ARBA" id="ARBA00023125"/>
    </source>
</evidence>
<evidence type="ECO:0000259" key="6">
    <source>
        <dbReference type="PROSITE" id="PS51898"/>
    </source>
</evidence>
<sequence length="299" mass="34647">MNTAQQQKFQSLYRKHVSALRRQGKAERTIDSYARAVRRVAQFWDTCPDTLSQEQLEAYFSSLVETHSWSTVKVDRNGLQFFYQHVLKKDWVWVDIVKPPRKKSLPDILTLKEIERLINGTRELRYQTFILVAFSMGLRLGEALNLRVGDIDGDRMKVHVRQGKGRKDRFVTLPGVSLQALRRYWVSHRNPSLIFPRGRSPQERVEAAEPMDRGGLQKSFKAILRDCGIHKAVTIHTLRHCYGAHLVEAGVNLRAIQHEMGHECPKTTALYTQLTEVTQTDTDKRINRLVAKMRIRWGC</sequence>
<accession>A0A5C8ZK09</accession>
<keyword evidence="2" id="KW-0229">DNA integration</keyword>
<dbReference type="Pfam" id="PF13495">
    <property type="entry name" value="Phage_int_SAM_4"/>
    <property type="match status" value="1"/>
</dbReference>
<evidence type="ECO:0000259" key="7">
    <source>
        <dbReference type="PROSITE" id="PS51900"/>
    </source>
</evidence>
<keyword evidence="3 5" id="KW-0238">DNA-binding</keyword>
<feature type="domain" description="Tyr recombinase" evidence="6">
    <location>
        <begin position="104"/>
        <end position="284"/>
    </location>
</feature>
<comment type="caution">
    <text evidence="8">The sequence shown here is derived from an EMBL/GenBank/DDBJ whole genome shotgun (WGS) entry which is preliminary data.</text>
</comment>
<dbReference type="InterPro" id="IPR002104">
    <property type="entry name" value="Integrase_catalytic"/>
</dbReference>
<dbReference type="GO" id="GO:0003677">
    <property type="term" value="F:DNA binding"/>
    <property type="evidence" value="ECO:0007669"/>
    <property type="project" value="UniProtKB-UniRule"/>
</dbReference>
<dbReference type="GO" id="GO:0006310">
    <property type="term" value="P:DNA recombination"/>
    <property type="evidence" value="ECO:0007669"/>
    <property type="project" value="UniProtKB-KW"/>
</dbReference>
<dbReference type="InterPro" id="IPR011010">
    <property type="entry name" value="DNA_brk_join_enz"/>
</dbReference>
<keyword evidence="9" id="KW-1185">Reference proteome</keyword>
<dbReference type="InterPro" id="IPR004107">
    <property type="entry name" value="Integrase_SAM-like_N"/>
</dbReference>
<dbReference type="AlphaFoldDB" id="A0A5C8ZK09"/>
<feature type="domain" description="Core-binding (CB)" evidence="7">
    <location>
        <begin position="4"/>
        <end position="87"/>
    </location>
</feature>
<gene>
    <name evidence="8" type="ORF">FVW59_19340</name>
</gene>
<keyword evidence="4" id="KW-0233">DNA recombination</keyword>
<evidence type="ECO:0000256" key="5">
    <source>
        <dbReference type="PROSITE-ProRule" id="PRU01248"/>
    </source>
</evidence>
<dbReference type="Proteomes" id="UP000321933">
    <property type="component" value="Unassembled WGS sequence"/>
</dbReference>
<evidence type="ECO:0000256" key="4">
    <source>
        <dbReference type="ARBA" id="ARBA00023172"/>
    </source>
</evidence>
<proteinExistence type="inferred from homology"/>
<evidence type="ECO:0000256" key="2">
    <source>
        <dbReference type="ARBA" id="ARBA00022908"/>
    </source>
</evidence>
<dbReference type="GO" id="GO:0015074">
    <property type="term" value="P:DNA integration"/>
    <property type="evidence" value="ECO:0007669"/>
    <property type="project" value="UniProtKB-KW"/>
</dbReference>
<organism evidence="8 9">
    <name type="scientific">Parahaliea aestuarii</name>
    <dbReference type="NCBI Taxonomy" id="1852021"/>
    <lineage>
        <taxon>Bacteria</taxon>
        <taxon>Pseudomonadati</taxon>
        <taxon>Pseudomonadota</taxon>
        <taxon>Gammaproteobacteria</taxon>
        <taxon>Cellvibrionales</taxon>
        <taxon>Halieaceae</taxon>
        <taxon>Parahaliea</taxon>
    </lineage>
</organism>
<dbReference type="Pfam" id="PF00589">
    <property type="entry name" value="Phage_integrase"/>
    <property type="match status" value="1"/>
</dbReference>
<dbReference type="PROSITE" id="PS51900">
    <property type="entry name" value="CB"/>
    <property type="match status" value="1"/>
</dbReference>
<comment type="similarity">
    <text evidence="1">Belongs to the 'phage' integrase family.</text>
</comment>
<dbReference type="PROSITE" id="PS51898">
    <property type="entry name" value="TYR_RECOMBINASE"/>
    <property type="match status" value="1"/>
</dbReference>
<evidence type="ECO:0000313" key="9">
    <source>
        <dbReference type="Proteomes" id="UP000321933"/>
    </source>
</evidence>
<dbReference type="InterPro" id="IPR013762">
    <property type="entry name" value="Integrase-like_cat_sf"/>
</dbReference>
<dbReference type="SUPFAM" id="SSF56349">
    <property type="entry name" value="DNA breaking-rejoining enzymes"/>
    <property type="match status" value="1"/>
</dbReference>
<dbReference type="OrthoDB" id="9801717at2"/>
<dbReference type="RefSeq" id="WP_148066031.1">
    <property type="nucleotide sequence ID" value="NZ_VRYZ01000013.1"/>
</dbReference>
<protein>
    <submittedName>
        <fullName evidence="8">Tyrosine-type recombinase/integrase</fullName>
    </submittedName>
</protein>
<reference evidence="8 9" key="1">
    <citation type="submission" date="2019-08" db="EMBL/GenBank/DDBJ databases">
        <title>Parahaliea maris sp. nov., isolated from the surface seawater.</title>
        <authorList>
            <person name="Liu Y."/>
        </authorList>
    </citation>
    <scope>NUCLEOTIDE SEQUENCE [LARGE SCALE GENOMIC DNA]</scope>
    <source>
        <strain evidence="8 9">S2-26</strain>
    </source>
</reference>
<dbReference type="EMBL" id="VRYZ01000013">
    <property type="protein sequence ID" value="TXS88946.1"/>
    <property type="molecule type" value="Genomic_DNA"/>
</dbReference>
<dbReference type="Gene3D" id="1.10.150.130">
    <property type="match status" value="1"/>
</dbReference>
<dbReference type="InterPro" id="IPR010998">
    <property type="entry name" value="Integrase_recombinase_N"/>
</dbReference>
<evidence type="ECO:0000313" key="8">
    <source>
        <dbReference type="EMBL" id="TXS88946.1"/>
    </source>
</evidence>
<dbReference type="InterPro" id="IPR050090">
    <property type="entry name" value="Tyrosine_recombinase_XerCD"/>
</dbReference>
<name>A0A5C8ZK09_9GAMM</name>
<dbReference type="PANTHER" id="PTHR30349">
    <property type="entry name" value="PHAGE INTEGRASE-RELATED"/>
    <property type="match status" value="1"/>
</dbReference>
<dbReference type="PANTHER" id="PTHR30349:SF64">
    <property type="entry name" value="PROPHAGE INTEGRASE INTD-RELATED"/>
    <property type="match status" value="1"/>
</dbReference>
<dbReference type="InterPro" id="IPR044068">
    <property type="entry name" value="CB"/>
</dbReference>
<evidence type="ECO:0000256" key="1">
    <source>
        <dbReference type="ARBA" id="ARBA00008857"/>
    </source>
</evidence>